<keyword evidence="3 5" id="KW-0687">Ribonucleoprotein</keyword>
<evidence type="ECO:0000256" key="1">
    <source>
        <dbReference type="ARBA" id="ARBA00007596"/>
    </source>
</evidence>
<name>A0A9X3JDX1_9LACT</name>
<evidence type="ECO:0000256" key="2">
    <source>
        <dbReference type="ARBA" id="ARBA00022980"/>
    </source>
</evidence>
<accession>A0A9X3JDX1</accession>
<dbReference type="Proteomes" id="UP001146670">
    <property type="component" value="Unassembled WGS sequence"/>
</dbReference>
<reference evidence="6" key="1">
    <citation type="submission" date="2022-12" db="EMBL/GenBank/DDBJ databases">
        <title>Description and comparative metabolic analysis of Aerococcus sp. nov., isolated from the feces of a pig.</title>
        <authorList>
            <person name="Chang Y.-H."/>
        </authorList>
    </citation>
    <scope>NUCLEOTIDE SEQUENCE</scope>
    <source>
        <strain evidence="6">YH-aer222</strain>
    </source>
</reference>
<dbReference type="NCBIfam" id="TIGR01023">
    <property type="entry name" value="rpmG_bact"/>
    <property type="match status" value="1"/>
</dbReference>
<dbReference type="HAMAP" id="MF_00294">
    <property type="entry name" value="Ribosomal_bL33"/>
    <property type="match status" value="1"/>
</dbReference>
<dbReference type="AlphaFoldDB" id="A0A9X3JDX1"/>
<dbReference type="SUPFAM" id="SSF57829">
    <property type="entry name" value="Zn-binding ribosomal proteins"/>
    <property type="match status" value="1"/>
</dbReference>
<dbReference type="InterPro" id="IPR001705">
    <property type="entry name" value="Ribosomal_bL33"/>
</dbReference>
<sequence>MKTNKIALACSKCGSRNYVVKANPQYRTERLEIKKYCKYCNEHTLHKETK</sequence>
<proteinExistence type="inferred from homology"/>
<organism evidence="6 7">
    <name type="scientific">Aerococcus kribbianus</name>
    <dbReference type="NCBI Taxonomy" id="2999064"/>
    <lineage>
        <taxon>Bacteria</taxon>
        <taxon>Bacillati</taxon>
        <taxon>Bacillota</taxon>
        <taxon>Bacilli</taxon>
        <taxon>Lactobacillales</taxon>
        <taxon>Aerococcaceae</taxon>
        <taxon>Aerococcus</taxon>
    </lineage>
</organism>
<dbReference type="InterPro" id="IPR038584">
    <property type="entry name" value="Ribosomal_bL33_sf"/>
</dbReference>
<keyword evidence="2 5" id="KW-0689">Ribosomal protein</keyword>
<gene>
    <name evidence="5 6" type="primary">rpmG</name>
    <name evidence="6" type="ORF">OW157_06685</name>
</gene>
<dbReference type="GO" id="GO:0005840">
    <property type="term" value="C:ribosome"/>
    <property type="evidence" value="ECO:0007669"/>
    <property type="project" value="UniProtKB-KW"/>
</dbReference>
<dbReference type="RefSeq" id="WP_268752569.1">
    <property type="nucleotide sequence ID" value="NZ_JAPRFQ010000003.1"/>
</dbReference>
<dbReference type="Gene3D" id="2.20.28.120">
    <property type="entry name" value="Ribosomal protein L33"/>
    <property type="match status" value="1"/>
</dbReference>
<dbReference type="GO" id="GO:0005737">
    <property type="term" value="C:cytoplasm"/>
    <property type="evidence" value="ECO:0007669"/>
    <property type="project" value="UniProtKB-ARBA"/>
</dbReference>
<dbReference type="Pfam" id="PF00471">
    <property type="entry name" value="Ribosomal_L33"/>
    <property type="match status" value="1"/>
</dbReference>
<dbReference type="NCBIfam" id="NF001860">
    <property type="entry name" value="PRK00595.1"/>
    <property type="match status" value="1"/>
</dbReference>
<protein>
    <recommendedName>
        <fullName evidence="4 5">Large ribosomal subunit protein bL33</fullName>
    </recommendedName>
</protein>
<dbReference type="NCBIfam" id="NF001764">
    <property type="entry name" value="PRK00504.1"/>
    <property type="match status" value="1"/>
</dbReference>
<dbReference type="InterPro" id="IPR011332">
    <property type="entry name" value="Ribosomal_zn-bd"/>
</dbReference>
<evidence type="ECO:0000313" key="6">
    <source>
        <dbReference type="EMBL" id="MCZ0726238.1"/>
    </source>
</evidence>
<evidence type="ECO:0000256" key="4">
    <source>
        <dbReference type="ARBA" id="ARBA00035176"/>
    </source>
</evidence>
<dbReference type="EMBL" id="JAPRFR010000003">
    <property type="protein sequence ID" value="MCZ0726238.1"/>
    <property type="molecule type" value="Genomic_DNA"/>
</dbReference>
<comment type="caution">
    <text evidence="6">The sequence shown here is derived from an EMBL/GenBank/DDBJ whole genome shotgun (WGS) entry which is preliminary data.</text>
</comment>
<keyword evidence="7" id="KW-1185">Reference proteome</keyword>
<dbReference type="GO" id="GO:1990904">
    <property type="term" value="C:ribonucleoprotein complex"/>
    <property type="evidence" value="ECO:0007669"/>
    <property type="project" value="UniProtKB-KW"/>
</dbReference>
<evidence type="ECO:0000313" key="7">
    <source>
        <dbReference type="Proteomes" id="UP001146670"/>
    </source>
</evidence>
<dbReference type="GO" id="GO:0003735">
    <property type="term" value="F:structural constituent of ribosome"/>
    <property type="evidence" value="ECO:0007669"/>
    <property type="project" value="InterPro"/>
</dbReference>
<evidence type="ECO:0000256" key="5">
    <source>
        <dbReference type="HAMAP-Rule" id="MF_00294"/>
    </source>
</evidence>
<comment type="similarity">
    <text evidence="1 5">Belongs to the bacterial ribosomal protein bL33 family.</text>
</comment>
<dbReference type="GO" id="GO:0006412">
    <property type="term" value="P:translation"/>
    <property type="evidence" value="ECO:0007669"/>
    <property type="project" value="UniProtKB-UniRule"/>
</dbReference>
<evidence type="ECO:0000256" key="3">
    <source>
        <dbReference type="ARBA" id="ARBA00023274"/>
    </source>
</evidence>